<dbReference type="Pfam" id="PF13607">
    <property type="entry name" value="Succ_CoA_lig"/>
    <property type="match status" value="1"/>
</dbReference>
<dbReference type="SUPFAM" id="SSF52210">
    <property type="entry name" value="Succinyl-CoA synthetase domains"/>
    <property type="match status" value="2"/>
</dbReference>
<organism evidence="4 5">
    <name type="scientific">Streptomyces kanasensis</name>
    <dbReference type="NCBI Taxonomy" id="936756"/>
    <lineage>
        <taxon>Bacteria</taxon>
        <taxon>Bacillati</taxon>
        <taxon>Actinomycetota</taxon>
        <taxon>Actinomycetes</taxon>
        <taxon>Kitasatosporales</taxon>
        <taxon>Streptomycetaceae</taxon>
        <taxon>Streptomyces</taxon>
    </lineage>
</organism>
<name>A0A100Y3K0_9ACTN</name>
<feature type="region of interest" description="Disordered" evidence="2">
    <location>
        <begin position="1"/>
        <end position="31"/>
    </location>
</feature>
<dbReference type="GO" id="GO:0046872">
    <property type="term" value="F:metal ion binding"/>
    <property type="evidence" value="ECO:0007669"/>
    <property type="project" value="InterPro"/>
</dbReference>
<dbReference type="Proteomes" id="UP000054011">
    <property type="component" value="Unassembled WGS sequence"/>
</dbReference>
<accession>A0A100Y3K0</accession>
<proteinExistence type="predicted"/>
<dbReference type="RefSeq" id="WP_058943677.1">
    <property type="nucleotide sequence ID" value="NZ_LNSV01000057.1"/>
</dbReference>
<feature type="region of interest" description="Disordered" evidence="2">
    <location>
        <begin position="168"/>
        <end position="222"/>
    </location>
</feature>
<feature type="domain" description="ATP-grasp" evidence="3">
    <location>
        <begin position="594"/>
        <end position="644"/>
    </location>
</feature>
<protein>
    <submittedName>
        <fullName evidence="4">Pimeloyl-CoA synthetase</fullName>
    </submittedName>
</protein>
<feature type="compositionally biased region" description="Polar residues" evidence="2">
    <location>
        <begin position="175"/>
        <end position="191"/>
    </location>
</feature>
<keyword evidence="1" id="KW-0067">ATP-binding</keyword>
<dbReference type="Gene3D" id="3.30.1490.20">
    <property type="entry name" value="ATP-grasp fold, A domain"/>
    <property type="match status" value="1"/>
</dbReference>
<evidence type="ECO:0000259" key="3">
    <source>
        <dbReference type="PROSITE" id="PS50975"/>
    </source>
</evidence>
<dbReference type="InterPro" id="IPR032875">
    <property type="entry name" value="Succ_CoA_lig_flav_dom"/>
</dbReference>
<feature type="region of interest" description="Disordered" evidence="2">
    <location>
        <begin position="441"/>
        <end position="461"/>
    </location>
</feature>
<dbReference type="OrthoDB" id="190266at2"/>
<reference evidence="4 5" key="1">
    <citation type="submission" date="2015-11" db="EMBL/GenBank/DDBJ databases">
        <title>Genome-wide analysis reveals the secondary metabolome in Streptomyces kanasensis ZX01.</title>
        <authorList>
            <person name="Zhang G."/>
            <person name="Han L."/>
            <person name="Feng J."/>
            <person name="Zhang X."/>
        </authorList>
    </citation>
    <scope>NUCLEOTIDE SEQUENCE [LARGE SCALE GENOMIC DNA]</scope>
    <source>
        <strain evidence="4 5">ZX01</strain>
    </source>
</reference>
<dbReference type="SUPFAM" id="SSF56059">
    <property type="entry name" value="Glutathione synthetase ATP-binding domain-like"/>
    <property type="match status" value="1"/>
</dbReference>
<dbReference type="SUPFAM" id="SSF51735">
    <property type="entry name" value="NAD(P)-binding Rossmann-fold domains"/>
    <property type="match status" value="1"/>
</dbReference>
<keyword evidence="1" id="KW-0547">Nucleotide-binding</keyword>
<feature type="compositionally biased region" description="Low complexity" evidence="2">
    <location>
        <begin position="192"/>
        <end position="211"/>
    </location>
</feature>
<feature type="compositionally biased region" description="Low complexity" evidence="2">
    <location>
        <begin position="331"/>
        <end position="363"/>
    </location>
</feature>
<dbReference type="AlphaFoldDB" id="A0A100Y3K0"/>
<dbReference type="Gene3D" id="3.30.470.20">
    <property type="entry name" value="ATP-grasp fold, B domain"/>
    <property type="match status" value="1"/>
</dbReference>
<dbReference type="STRING" id="936756.ATE80_20345"/>
<feature type="compositionally biased region" description="Basic and acidic residues" evidence="2">
    <location>
        <begin position="12"/>
        <end position="27"/>
    </location>
</feature>
<sequence>MLGSTYGTLTNDPRDRAAQAGRERPGDADVDVGGRPLAVAVPDLDRLFRPTAVAVLGASDIEGRPATTVTRWVMCWAERVGARVHPVRSGRGTVFGTACAASVAELPGDVEVAVLAAGDPLRALGELAGTGVRFAVAADPAGQGVADPERWAAAAARAGIRLLGPGAGVFGPSDATPSDTETDATGTSGTETDGTAPSTTGPSGTETHGTGADTGPRQGADGPAVALVTRTRHQGRPLAALAELGVRISHWAATGDGADLGAADLLAYLAGRPEVGAVACQLGEVTDGRALLLAADHAARRGVPIVAVRTTRAPGATHAGGGTGLPDDDGPATASARPVPTTSTVPATAAAPATAPATPATGPDRVRDAALRQFGVVPVDTPDQLRDTATLLARARPPRADGVAVYALSGAETAHFAGLLSAAGLPLAALGEGTREALRAALPGHPDAPEPVGGEGHPAGDRRGRRALDALLADPAVGLLVCPVAAPVPPLTDRLARDLVEAAEASGTPVCVVWGSAAGTEAAYRRTLLGSSRVTTFRTAGGCVAAVAAYFAHHRFAAAYRSPFDEAPRTPSPALRKARAQLRPGRRLSEHGAKQLLRAYGIRVPREQLVTSAAAAVRAAGQVGYPVALKASAPHLAHRTGLGLVRLGLTSASQVRDTYRELADIARYEHVDLDGVLVCQLVEGGVEMRVGLAHDPAFGPVVTVGLGGVLGEVLTDTAVRVAPFGAAEARGMLDELPGRALLDGVRGGPPLDVDALVEVVLRVQRMGLELGGEVAELVVDPLVVLERGQGAVALGAHARCRPGG</sequence>
<dbReference type="InterPro" id="IPR003781">
    <property type="entry name" value="CoA-bd"/>
</dbReference>
<evidence type="ECO:0000313" key="5">
    <source>
        <dbReference type="Proteomes" id="UP000054011"/>
    </source>
</evidence>
<evidence type="ECO:0000256" key="2">
    <source>
        <dbReference type="SAM" id="MobiDB-lite"/>
    </source>
</evidence>
<comment type="caution">
    <text evidence="4">The sequence shown here is derived from an EMBL/GenBank/DDBJ whole genome shotgun (WGS) entry which is preliminary data.</text>
</comment>
<dbReference type="InterPro" id="IPR011761">
    <property type="entry name" value="ATP-grasp"/>
</dbReference>
<evidence type="ECO:0000313" key="4">
    <source>
        <dbReference type="EMBL" id="KUH37022.1"/>
    </source>
</evidence>
<dbReference type="InterPro" id="IPR013815">
    <property type="entry name" value="ATP_grasp_subdomain_1"/>
</dbReference>
<dbReference type="PROSITE" id="PS50975">
    <property type="entry name" value="ATP_GRASP"/>
    <property type="match status" value="1"/>
</dbReference>
<dbReference type="Gene3D" id="3.40.50.261">
    <property type="entry name" value="Succinyl-CoA synthetase domains"/>
    <property type="match status" value="2"/>
</dbReference>
<gene>
    <name evidence="4" type="ORF">ATE80_20345</name>
</gene>
<evidence type="ECO:0000256" key="1">
    <source>
        <dbReference type="PROSITE-ProRule" id="PRU00409"/>
    </source>
</evidence>
<feature type="region of interest" description="Disordered" evidence="2">
    <location>
        <begin position="312"/>
        <end position="364"/>
    </location>
</feature>
<keyword evidence="5" id="KW-1185">Reference proteome</keyword>
<dbReference type="PANTHER" id="PTHR42793:SF1">
    <property type="entry name" value="PEPTIDYL-LYSINE N-ACETYLTRANSFERASE PATZ"/>
    <property type="match status" value="1"/>
</dbReference>
<dbReference type="InterPro" id="IPR016102">
    <property type="entry name" value="Succinyl-CoA_synth-like"/>
</dbReference>
<feature type="compositionally biased region" description="Polar residues" evidence="2">
    <location>
        <begin position="1"/>
        <end position="11"/>
    </location>
</feature>
<dbReference type="PANTHER" id="PTHR42793">
    <property type="entry name" value="COA BINDING DOMAIN CONTAINING PROTEIN"/>
    <property type="match status" value="1"/>
</dbReference>
<dbReference type="Gene3D" id="3.40.50.720">
    <property type="entry name" value="NAD(P)-binding Rossmann-like Domain"/>
    <property type="match status" value="1"/>
</dbReference>
<dbReference type="Pfam" id="PF13549">
    <property type="entry name" value="ATP-grasp_5"/>
    <property type="match status" value="1"/>
</dbReference>
<dbReference type="EMBL" id="LNSV01000057">
    <property type="protein sequence ID" value="KUH37022.1"/>
    <property type="molecule type" value="Genomic_DNA"/>
</dbReference>
<dbReference type="Pfam" id="PF13380">
    <property type="entry name" value="CoA_binding_2"/>
    <property type="match status" value="1"/>
</dbReference>
<dbReference type="GO" id="GO:0005524">
    <property type="term" value="F:ATP binding"/>
    <property type="evidence" value="ECO:0007669"/>
    <property type="project" value="UniProtKB-UniRule"/>
</dbReference>
<dbReference type="InterPro" id="IPR036291">
    <property type="entry name" value="NAD(P)-bd_dom_sf"/>
</dbReference>